<protein>
    <recommendedName>
        <fullName evidence="2">non-specific serine/threonine protein kinase</fullName>
        <ecNumber evidence="2">2.7.11.1</ecNumber>
    </recommendedName>
</protein>
<dbReference type="EMBL" id="PDCK01000043">
    <property type="protein sequence ID" value="PRQ32061.1"/>
    <property type="molecule type" value="Genomic_DNA"/>
</dbReference>
<name>A0A2P6QD14_ROSCH</name>
<dbReference type="PROSITE" id="PS00108">
    <property type="entry name" value="PROTEIN_KINASE_ST"/>
    <property type="match status" value="1"/>
</dbReference>
<dbReference type="PANTHER" id="PTHR47989:SF62">
    <property type="entry name" value="OS05G0423500 PROTEIN"/>
    <property type="match status" value="1"/>
</dbReference>
<dbReference type="PROSITE" id="PS50011">
    <property type="entry name" value="PROTEIN_KINASE_DOM"/>
    <property type="match status" value="1"/>
</dbReference>
<keyword evidence="14" id="KW-0325">Glycoprotein</keyword>
<organism evidence="16 17">
    <name type="scientific">Rosa chinensis</name>
    <name type="common">China rose</name>
    <dbReference type="NCBI Taxonomy" id="74649"/>
    <lineage>
        <taxon>Eukaryota</taxon>
        <taxon>Viridiplantae</taxon>
        <taxon>Streptophyta</taxon>
        <taxon>Embryophyta</taxon>
        <taxon>Tracheophyta</taxon>
        <taxon>Spermatophyta</taxon>
        <taxon>Magnoliopsida</taxon>
        <taxon>eudicotyledons</taxon>
        <taxon>Gunneridae</taxon>
        <taxon>Pentapetalae</taxon>
        <taxon>rosids</taxon>
        <taxon>fabids</taxon>
        <taxon>Rosales</taxon>
        <taxon>Rosaceae</taxon>
        <taxon>Rosoideae</taxon>
        <taxon>Rosoideae incertae sedis</taxon>
        <taxon>Rosa</taxon>
    </lineage>
</organism>
<dbReference type="InterPro" id="IPR008271">
    <property type="entry name" value="Ser/Thr_kinase_AS"/>
</dbReference>
<reference evidence="16 17" key="1">
    <citation type="journal article" date="2018" name="Nat. Genet.">
        <title>The Rosa genome provides new insights in the design of modern roses.</title>
        <authorList>
            <person name="Bendahmane M."/>
        </authorList>
    </citation>
    <scope>NUCLEOTIDE SEQUENCE [LARGE SCALE GENOMIC DNA]</scope>
    <source>
        <strain evidence="17">cv. Old Blush</strain>
    </source>
</reference>
<sequence>MVAIKRAKRESMQGGVEFKAEVELLSRVHHKNLVGLVGFCFEQGEQILVYQYVPNGDLRDSLSGKSGIRLDWMRRLQVALGAARGLAYLHELASPTIIHRDIKSNNILLDKDLNAKVADFGLSKSIADSGMDHLSTQVKGTLGYLDPEYYMTQQLTDKSDVYSFGVVMLELITARRPIVQGKYIVRVVQMTMDKSKDLYNLDDILDPFIGLGTELKGVEMFVDLAMACVEELGDKRPRMGEVVKQIENIIQIAAFNAGTNPLPTLASYEEYERMDSTTDLYSRPFDYSGAFDG</sequence>
<dbReference type="Proteomes" id="UP000238479">
    <property type="component" value="Chromosome 5"/>
</dbReference>
<dbReference type="STRING" id="74649.A0A2P6QD14"/>
<dbReference type="GO" id="GO:0016020">
    <property type="term" value="C:membrane"/>
    <property type="evidence" value="ECO:0007669"/>
    <property type="project" value="UniProtKB-SubCell"/>
</dbReference>
<evidence type="ECO:0000256" key="6">
    <source>
        <dbReference type="ARBA" id="ARBA00022692"/>
    </source>
</evidence>
<keyword evidence="5 16" id="KW-0808">Transferase</keyword>
<evidence type="ECO:0000313" key="17">
    <source>
        <dbReference type="Proteomes" id="UP000238479"/>
    </source>
</evidence>
<keyword evidence="8" id="KW-0677">Repeat</keyword>
<dbReference type="InterPro" id="IPR000719">
    <property type="entry name" value="Prot_kinase_dom"/>
</dbReference>
<dbReference type="AlphaFoldDB" id="A0A2P6QD14"/>
<keyword evidence="11" id="KW-0067">ATP-binding</keyword>
<dbReference type="Gene3D" id="1.10.510.10">
    <property type="entry name" value="Transferase(Phosphotransferase) domain 1"/>
    <property type="match status" value="1"/>
</dbReference>
<evidence type="ECO:0000256" key="1">
    <source>
        <dbReference type="ARBA" id="ARBA00004167"/>
    </source>
</evidence>
<keyword evidence="7" id="KW-0732">Signal</keyword>
<evidence type="ECO:0000256" key="7">
    <source>
        <dbReference type="ARBA" id="ARBA00022729"/>
    </source>
</evidence>
<keyword evidence="10" id="KW-0418">Kinase</keyword>
<evidence type="ECO:0000256" key="12">
    <source>
        <dbReference type="ARBA" id="ARBA00022989"/>
    </source>
</evidence>
<dbReference type="PIRSF" id="PIRSF000654">
    <property type="entry name" value="Integrin-linked_kinase"/>
    <property type="match status" value="1"/>
</dbReference>
<keyword evidence="17" id="KW-1185">Reference proteome</keyword>
<accession>A0A2P6QD14</accession>
<proteinExistence type="predicted"/>
<dbReference type="InterPro" id="IPR011009">
    <property type="entry name" value="Kinase-like_dom_sf"/>
</dbReference>
<dbReference type="PANTHER" id="PTHR47989">
    <property type="entry name" value="OS01G0750732 PROTEIN"/>
    <property type="match status" value="1"/>
</dbReference>
<dbReference type="SMART" id="SM00220">
    <property type="entry name" value="S_TKc"/>
    <property type="match status" value="1"/>
</dbReference>
<dbReference type="Gramene" id="PRQ32061">
    <property type="protein sequence ID" value="PRQ32061"/>
    <property type="gene ID" value="RchiOBHm_Chr5g0042201"/>
</dbReference>
<dbReference type="SUPFAM" id="SSF56112">
    <property type="entry name" value="Protein kinase-like (PK-like)"/>
    <property type="match status" value="1"/>
</dbReference>
<dbReference type="InterPro" id="IPR001245">
    <property type="entry name" value="Ser-Thr/Tyr_kinase_cat_dom"/>
</dbReference>
<dbReference type="GO" id="GO:0004674">
    <property type="term" value="F:protein serine/threonine kinase activity"/>
    <property type="evidence" value="ECO:0007669"/>
    <property type="project" value="UniProtKB-KW"/>
</dbReference>
<keyword evidence="6" id="KW-0812">Transmembrane</keyword>
<comment type="caution">
    <text evidence="16">The sequence shown here is derived from an EMBL/GenBank/DDBJ whole genome shotgun (WGS) entry which is preliminary data.</text>
</comment>
<dbReference type="EC" id="2.7.11.1" evidence="2"/>
<keyword evidence="13" id="KW-0472">Membrane</keyword>
<comment type="subcellular location">
    <subcellularLocation>
        <location evidence="1">Membrane</location>
        <topology evidence="1">Single-pass membrane protein</topology>
    </subcellularLocation>
</comment>
<evidence type="ECO:0000256" key="11">
    <source>
        <dbReference type="ARBA" id="ARBA00022840"/>
    </source>
</evidence>
<keyword evidence="12" id="KW-1133">Transmembrane helix</keyword>
<keyword evidence="4" id="KW-0433">Leucine-rich repeat</keyword>
<gene>
    <name evidence="16" type="ORF">RchiOBHm_Chr5g0042201</name>
</gene>
<dbReference type="FunFam" id="1.10.510.10:FF:000453">
    <property type="entry name" value="LRR receptor-like serine/threonine-protein kinase HSL2"/>
    <property type="match status" value="1"/>
</dbReference>
<evidence type="ECO:0000256" key="9">
    <source>
        <dbReference type="ARBA" id="ARBA00022741"/>
    </source>
</evidence>
<evidence type="ECO:0000256" key="2">
    <source>
        <dbReference type="ARBA" id="ARBA00012513"/>
    </source>
</evidence>
<evidence type="ECO:0000256" key="8">
    <source>
        <dbReference type="ARBA" id="ARBA00022737"/>
    </source>
</evidence>
<evidence type="ECO:0000256" key="14">
    <source>
        <dbReference type="ARBA" id="ARBA00023180"/>
    </source>
</evidence>
<evidence type="ECO:0000256" key="13">
    <source>
        <dbReference type="ARBA" id="ARBA00023136"/>
    </source>
</evidence>
<dbReference type="OMA" id="EAMWRIV"/>
<evidence type="ECO:0000313" key="16">
    <source>
        <dbReference type="EMBL" id="PRQ32061.1"/>
    </source>
</evidence>
<evidence type="ECO:0000256" key="4">
    <source>
        <dbReference type="ARBA" id="ARBA00022614"/>
    </source>
</evidence>
<evidence type="ECO:0000256" key="3">
    <source>
        <dbReference type="ARBA" id="ARBA00022527"/>
    </source>
</evidence>
<dbReference type="GO" id="GO:0005524">
    <property type="term" value="F:ATP binding"/>
    <property type="evidence" value="ECO:0007669"/>
    <property type="project" value="UniProtKB-KW"/>
</dbReference>
<evidence type="ECO:0000259" key="15">
    <source>
        <dbReference type="PROSITE" id="PS50011"/>
    </source>
</evidence>
<dbReference type="Pfam" id="PF07714">
    <property type="entry name" value="PK_Tyr_Ser-Thr"/>
    <property type="match status" value="1"/>
</dbReference>
<dbReference type="Gene3D" id="3.30.200.20">
    <property type="entry name" value="Phosphorylase Kinase, domain 1"/>
    <property type="match status" value="1"/>
</dbReference>
<keyword evidence="9" id="KW-0547">Nucleotide-binding</keyword>
<evidence type="ECO:0000256" key="10">
    <source>
        <dbReference type="ARBA" id="ARBA00022777"/>
    </source>
</evidence>
<keyword evidence="3" id="KW-0723">Serine/threonine-protein kinase</keyword>
<evidence type="ECO:0000256" key="5">
    <source>
        <dbReference type="ARBA" id="ARBA00022679"/>
    </source>
</evidence>
<feature type="domain" description="Protein kinase" evidence="15">
    <location>
        <begin position="1"/>
        <end position="250"/>
    </location>
</feature>